<dbReference type="InterPro" id="IPR058664">
    <property type="entry name" value="ARB_00930-like_C"/>
</dbReference>
<evidence type="ECO:0000256" key="1">
    <source>
        <dbReference type="ARBA" id="ARBA00038473"/>
    </source>
</evidence>
<dbReference type="Pfam" id="PF26335">
    <property type="entry name" value="ARB_00930_C"/>
    <property type="match status" value="1"/>
</dbReference>
<dbReference type="Pfam" id="PF00144">
    <property type="entry name" value="Beta-lactamase"/>
    <property type="match status" value="1"/>
</dbReference>
<dbReference type="PANTHER" id="PTHR22935">
    <property type="entry name" value="PENICILLIN-BINDING PROTEIN"/>
    <property type="match status" value="1"/>
</dbReference>
<evidence type="ECO:0000313" key="5">
    <source>
        <dbReference type="Proteomes" id="UP000054166"/>
    </source>
</evidence>
<feature type="domain" description="Beta-lactamase-like ARB-00930-like C-terminal" evidence="3">
    <location>
        <begin position="476"/>
        <end position="598"/>
    </location>
</feature>
<name>A0A0C3F1P1_PILCF</name>
<evidence type="ECO:0000259" key="2">
    <source>
        <dbReference type="Pfam" id="PF00144"/>
    </source>
</evidence>
<comment type="similarity">
    <text evidence="1">Belongs to the beta-lactamase family.</text>
</comment>
<dbReference type="SUPFAM" id="SSF56601">
    <property type="entry name" value="beta-lactamase/transpeptidase-like"/>
    <property type="match status" value="1"/>
</dbReference>
<dbReference type="InterPro" id="IPR001466">
    <property type="entry name" value="Beta-lactam-related"/>
</dbReference>
<dbReference type="Proteomes" id="UP000054166">
    <property type="component" value="Unassembled WGS sequence"/>
</dbReference>
<gene>
    <name evidence="4" type="ORF">PILCRDRAFT_581691</name>
</gene>
<protein>
    <submittedName>
        <fullName evidence="4">Uncharacterized protein</fullName>
    </submittedName>
</protein>
<evidence type="ECO:0000259" key="3">
    <source>
        <dbReference type="Pfam" id="PF26335"/>
    </source>
</evidence>
<dbReference type="EMBL" id="KN833014">
    <property type="protein sequence ID" value="KIM78665.1"/>
    <property type="molecule type" value="Genomic_DNA"/>
</dbReference>
<dbReference type="AlphaFoldDB" id="A0A0C3F1P1"/>
<accession>A0A0C3F1P1</accession>
<dbReference type="HOGENOM" id="CLU_030521_0_0_1"/>
<reference evidence="5" key="2">
    <citation type="submission" date="2015-01" db="EMBL/GenBank/DDBJ databases">
        <title>Evolutionary Origins and Diversification of the Mycorrhizal Mutualists.</title>
        <authorList>
            <consortium name="DOE Joint Genome Institute"/>
            <consortium name="Mycorrhizal Genomics Consortium"/>
            <person name="Kohler A."/>
            <person name="Kuo A."/>
            <person name="Nagy L.G."/>
            <person name="Floudas D."/>
            <person name="Copeland A."/>
            <person name="Barry K.W."/>
            <person name="Cichocki N."/>
            <person name="Veneault-Fourrey C."/>
            <person name="LaButti K."/>
            <person name="Lindquist E.A."/>
            <person name="Lipzen A."/>
            <person name="Lundell T."/>
            <person name="Morin E."/>
            <person name="Murat C."/>
            <person name="Riley R."/>
            <person name="Ohm R."/>
            <person name="Sun H."/>
            <person name="Tunlid A."/>
            <person name="Henrissat B."/>
            <person name="Grigoriev I.V."/>
            <person name="Hibbett D.S."/>
            <person name="Martin F."/>
        </authorList>
    </citation>
    <scope>NUCLEOTIDE SEQUENCE [LARGE SCALE GENOMIC DNA]</scope>
    <source>
        <strain evidence="5">F 1598</strain>
    </source>
</reference>
<feature type="domain" description="Beta-lactamase-related" evidence="2">
    <location>
        <begin position="99"/>
        <end position="458"/>
    </location>
</feature>
<dbReference type="InterPro" id="IPR051478">
    <property type="entry name" value="Beta-lactamase-like_AB/R"/>
</dbReference>
<dbReference type="InParanoid" id="A0A0C3F1P1"/>
<dbReference type="Gene3D" id="3.40.710.10">
    <property type="entry name" value="DD-peptidase/beta-lactamase superfamily"/>
    <property type="match status" value="1"/>
</dbReference>
<sequence length="606" mass="66643">MSKRVRIESNDNQQPSRSASWKTIAFTAVLSAGAALFAEMHLASLMPALARNAMNDTKASRQCRPPLPNLFAENPIQADQPEIKAALERVDEFVRKSFVASQIDGLAVGIVTPNGAIYEVGMGALKANETDPQKRGVIDRNSIFRIASGSKLFVALETFILREKGALQWDDHIDKFFPGFTYVDGGWADLESAPVAPASKPKAPITLRQLVSHMSGLSREYPRGDMKNWPHSVEGAGPSPLNGCPFPTTREVINGLPKYPLVVPIYSYPVYSNAGMAILGEAAVVANAAFDNEMGVVESPRTWQALVRRDIFDPLGLNGSFFTVTPENKAHVAVSSLNSDEVDLDFLEPMSCSGGQMSSLSDYMKVMQTILDPTRPESLLPPHVVREWLRPLYGWTDETTEVGMLWEIEKIYDSYKRPIRIFEKLGVLGGSRSVFAVNQDMAYGVALLTTGTSDAAGDIALDIFRHIQPTLDLVLAREVARLYSGQWCTNGGDSEIVLDVDDGSLWISKLVLNGTDVLRLTQGVADALKNPMPITLWSTGRRHEFRMLFGAPDEFGEVSYSTCVRYWVSIDSGFSRGYPMDLLYFTESQDGLVLHVPSAGVTLVRH</sequence>
<reference evidence="4 5" key="1">
    <citation type="submission" date="2014-04" db="EMBL/GenBank/DDBJ databases">
        <authorList>
            <consortium name="DOE Joint Genome Institute"/>
            <person name="Kuo A."/>
            <person name="Tarkka M."/>
            <person name="Buscot F."/>
            <person name="Kohler A."/>
            <person name="Nagy L.G."/>
            <person name="Floudas D."/>
            <person name="Copeland A."/>
            <person name="Barry K.W."/>
            <person name="Cichocki N."/>
            <person name="Veneault-Fourrey C."/>
            <person name="LaButti K."/>
            <person name="Lindquist E.A."/>
            <person name="Lipzen A."/>
            <person name="Lundell T."/>
            <person name="Morin E."/>
            <person name="Murat C."/>
            <person name="Sun H."/>
            <person name="Tunlid A."/>
            <person name="Henrissat B."/>
            <person name="Grigoriev I.V."/>
            <person name="Hibbett D.S."/>
            <person name="Martin F."/>
            <person name="Nordberg H.P."/>
            <person name="Cantor M.N."/>
            <person name="Hua S.X."/>
        </authorList>
    </citation>
    <scope>NUCLEOTIDE SEQUENCE [LARGE SCALE GENOMIC DNA]</scope>
    <source>
        <strain evidence="4 5">F 1598</strain>
    </source>
</reference>
<dbReference type="OrthoDB" id="428260at2759"/>
<dbReference type="InterPro" id="IPR012338">
    <property type="entry name" value="Beta-lactam/transpept-like"/>
</dbReference>
<keyword evidence="5" id="KW-1185">Reference proteome</keyword>
<dbReference type="STRING" id="765440.A0A0C3F1P1"/>
<organism evidence="4 5">
    <name type="scientific">Piloderma croceum (strain F 1598)</name>
    <dbReference type="NCBI Taxonomy" id="765440"/>
    <lineage>
        <taxon>Eukaryota</taxon>
        <taxon>Fungi</taxon>
        <taxon>Dikarya</taxon>
        <taxon>Basidiomycota</taxon>
        <taxon>Agaricomycotina</taxon>
        <taxon>Agaricomycetes</taxon>
        <taxon>Agaricomycetidae</taxon>
        <taxon>Atheliales</taxon>
        <taxon>Atheliaceae</taxon>
        <taxon>Piloderma</taxon>
    </lineage>
</organism>
<dbReference type="PANTHER" id="PTHR22935:SF95">
    <property type="entry name" value="BETA-LACTAMASE-LIKE 1-RELATED"/>
    <property type="match status" value="1"/>
</dbReference>
<proteinExistence type="inferred from homology"/>
<evidence type="ECO:0000313" key="4">
    <source>
        <dbReference type="EMBL" id="KIM78665.1"/>
    </source>
</evidence>